<dbReference type="RefSeq" id="WP_039643413.1">
    <property type="nucleotide sequence ID" value="NZ_JXBL01000001.1"/>
</dbReference>
<comment type="caution">
    <text evidence="9">The sequence shown here is derived from an EMBL/GenBank/DDBJ whole genome shotgun (WGS) entry which is preliminary data.</text>
</comment>
<keyword evidence="3" id="KW-0479">Metal-binding</keyword>
<proteinExistence type="predicted"/>
<dbReference type="InterPro" id="IPR045854">
    <property type="entry name" value="NO2/SO3_Rdtase_4Fe4S_sf"/>
</dbReference>
<dbReference type="Gene3D" id="3.90.480.10">
    <property type="entry name" value="Sulfite Reductase Hemoprotein,Domain 2"/>
    <property type="match status" value="1"/>
</dbReference>
<keyword evidence="5" id="KW-0408">Iron</keyword>
<organism evidence="9 10">
    <name type="scientific">Geobacter soli</name>
    <dbReference type="NCBI Taxonomy" id="1510391"/>
    <lineage>
        <taxon>Bacteria</taxon>
        <taxon>Pseudomonadati</taxon>
        <taxon>Thermodesulfobacteriota</taxon>
        <taxon>Desulfuromonadia</taxon>
        <taxon>Geobacterales</taxon>
        <taxon>Geobacteraceae</taxon>
        <taxon>Geobacter</taxon>
    </lineage>
</organism>
<dbReference type="InterPro" id="IPR036136">
    <property type="entry name" value="Nit/Sulf_reduc_fer-like_dom_sf"/>
</dbReference>
<evidence type="ECO:0000256" key="6">
    <source>
        <dbReference type="ARBA" id="ARBA00023014"/>
    </source>
</evidence>
<dbReference type="PANTHER" id="PTHR32439:SF9">
    <property type="entry name" value="BLR3264 PROTEIN"/>
    <property type="match status" value="1"/>
</dbReference>
<dbReference type="SUPFAM" id="SSF55124">
    <property type="entry name" value="Nitrite/Sulfite reductase N-terminal domain-like"/>
    <property type="match status" value="2"/>
</dbReference>
<dbReference type="InterPro" id="IPR006067">
    <property type="entry name" value="NO2/SO3_Rdtase_4Fe4S_dom"/>
</dbReference>
<evidence type="ECO:0000313" key="10">
    <source>
        <dbReference type="Proteomes" id="UP000031433"/>
    </source>
</evidence>
<dbReference type="Proteomes" id="UP000031433">
    <property type="component" value="Unassembled WGS sequence"/>
</dbReference>
<accession>A0A0C1TQQ8</accession>
<dbReference type="GO" id="GO:0046872">
    <property type="term" value="F:metal ion binding"/>
    <property type="evidence" value="ECO:0007669"/>
    <property type="project" value="UniProtKB-KW"/>
</dbReference>
<keyword evidence="4" id="KW-0560">Oxidoreductase</keyword>
<dbReference type="InterPro" id="IPR005117">
    <property type="entry name" value="NiRdtase/SiRdtase_haem-b_fer"/>
</dbReference>
<keyword evidence="6" id="KW-0411">Iron-sulfur</keyword>
<protein>
    <submittedName>
        <fullName evidence="9">Nitrite reductase</fullName>
    </submittedName>
</protein>
<evidence type="ECO:0000256" key="5">
    <source>
        <dbReference type="ARBA" id="ARBA00023004"/>
    </source>
</evidence>
<dbReference type="GO" id="GO:0051539">
    <property type="term" value="F:4 iron, 4 sulfur cluster binding"/>
    <property type="evidence" value="ECO:0007669"/>
    <property type="project" value="UniProtKB-KW"/>
</dbReference>
<keyword evidence="10" id="KW-1185">Reference proteome</keyword>
<dbReference type="GO" id="GO:0020037">
    <property type="term" value="F:heme binding"/>
    <property type="evidence" value="ECO:0007669"/>
    <property type="project" value="InterPro"/>
</dbReference>
<evidence type="ECO:0000259" key="7">
    <source>
        <dbReference type="Pfam" id="PF01077"/>
    </source>
</evidence>
<dbReference type="SUPFAM" id="SSF56014">
    <property type="entry name" value="Nitrite and sulphite reductase 4Fe-4S domain-like"/>
    <property type="match status" value="2"/>
</dbReference>
<dbReference type="AlphaFoldDB" id="A0A0C1TQQ8"/>
<evidence type="ECO:0000256" key="2">
    <source>
        <dbReference type="ARBA" id="ARBA00022617"/>
    </source>
</evidence>
<name>A0A0C1TQQ8_9BACT</name>
<feature type="domain" description="Nitrite/Sulfite reductase ferredoxin-like" evidence="8">
    <location>
        <begin position="257"/>
        <end position="315"/>
    </location>
</feature>
<feature type="domain" description="Nitrite/Sulfite reductase ferredoxin-like" evidence="8">
    <location>
        <begin position="14"/>
        <end position="81"/>
    </location>
</feature>
<dbReference type="GO" id="GO:0016491">
    <property type="term" value="F:oxidoreductase activity"/>
    <property type="evidence" value="ECO:0007669"/>
    <property type="project" value="UniProtKB-KW"/>
</dbReference>
<dbReference type="PANTHER" id="PTHR32439">
    <property type="entry name" value="FERREDOXIN--NITRITE REDUCTASE, CHLOROPLASTIC"/>
    <property type="match status" value="1"/>
</dbReference>
<sequence>MRFDPQQLRIDGVYAQRHPGTFMLRIKVPAGILSAEQAEAVAGIADRFAGGLLHLTTRGSIELHGLTEDHLPSVWRGLAAVGLTTRGACGGAVRGVVCGSVTAAAWPLVQSLAHKLHLHFTRNPHFEALPKKFKIGVFTGDNEGRHLIQDLSLVHRENEADAPRYDVWAAGGLGREPLPAFLVEEAVAEDRIIPLVEAIVRVYKERAPKGKRLKHLVRDLGREEFLALVAERRGDQPLPLADFFSGELFPSVAAGNVCVEAPVFAGELTTGGLRSLAAVARDVAGGFMVLTGDQNVRFLLPEAARRQDALDAMAAAGFAADRPEQRVAFRICPGSHECAMGLAPTRDVARAVIGAMNDDAAALRWSISGCPNSCSQPQLARVGIVTAKSVKGEDGQRRPLFDLYRREDDGSLGVLVGSGLELEELVAAVRLER</sequence>
<keyword evidence="2" id="KW-0349">Heme</keyword>
<evidence type="ECO:0000313" key="9">
    <source>
        <dbReference type="EMBL" id="KIE41618.1"/>
    </source>
</evidence>
<dbReference type="InterPro" id="IPR051329">
    <property type="entry name" value="NIR_SIR_4Fe-4S"/>
</dbReference>
<dbReference type="EMBL" id="JXBL01000001">
    <property type="protein sequence ID" value="KIE41618.1"/>
    <property type="molecule type" value="Genomic_DNA"/>
</dbReference>
<reference evidence="9 10" key="1">
    <citation type="submission" date="2015-01" db="EMBL/GenBank/DDBJ databases">
        <title>Genome sequence of the anaerobic bacterium Geobacter soli GSS01, a dissimilatory Fe(III) reducer from soil.</title>
        <authorList>
            <person name="Yang G."/>
            <person name="Zhou S."/>
        </authorList>
    </citation>
    <scope>NUCLEOTIDE SEQUENCE [LARGE SCALE GENOMIC DNA]</scope>
    <source>
        <strain evidence="9 10">GSS01</strain>
    </source>
</reference>
<dbReference type="FunFam" id="3.30.413.10:FF:000024">
    <property type="entry name" value="Nitrite reductase"/>
    <property type="match status" value="1"/>
</dbReference>
<feature type="domain" description="Nitrite/sulphite reductase 4Fe-4S" evidence="7">
    <location>
        <begin position="101"/>
        <end position="233"/>
    </location>
</feature>
<evidence type="ECO:0000256" key="1">
    <source>
        <dbReference type="ARBA" id="ARBA00022485"/>
    </source>
</evidence>
<dbReference type="Pfam" id="PF03460">
    <property type="entry name" value="NIR_SIR_ferr"/>
    <property type="match status" value="2"/>
</dbReference>
<dbReference type="Pfam" id="PF01077">
    <property type="entry name" value="NIR_SIR"/>
    <property type="match status" value="1"/>
</dbReference>
<evidence type="ECO:0000256" key="3">
    <source>
        <dbReference type="ARBA" id="ARBA00022723"/>
    </source>
</evidence>
<keyword evidence="1" id="KW-0004">4Fe-4S</keyword>
<evidence type="ECO:0000256" key="4">
    <source>
        <dbReference type="ARBA" id="ARBA00023002"/>
    </source>
</evidence>
<gene>
    <name evidence="9" type="ORF">SE37_02720</name>
</gene>
<dbReference type="Gene3D" id="3.30.413.10">
    <property type="entry name" value="Sulfite Reductase Hemoprotein, domain 1"/>
    <property type="match status" value="2"/>
</dbReference>
<evidence type="ECO:0000259" key="8">
    <source>
        <dbReference type="Pfam" id="PF03460"/>
    </source>
</evidence>